<dbReference type="GO" id="GO:0004803">
    <property type="term" value="F:transposase activity"/>
    <property type="evidence" value="ECO:0007669"/>
    <property type="project" value="InterPro"/>
</dbReference>
<dbReference type="PANTHER" id="PTHR30007:SF1">
    <property type="entry name" value="BLR1914 PROTEIN"/>
    <property type="match status" value="1"/>
</dbReference>
<evidence type="ECO:0000313" key="5">
    <source>
        <dbReference type="Proteomes" id="UP000553948"/>
    </source>
</evidence>
<comment type="caution">
    <text evidence="4">The sequence shown here is derived from an EMBL/GenBank/DDBJ whole genome shotgun (WGS) entry which is preliminary data.</text>
</comment>
<feature type="domain" description="Insertion element IS402-like" evidence="3">
    <location>
        <begin position="11"/>
        <end position="82"/>
    </location>
</feature>
<reference evidence="4 5" key="1">
    <citation type="submission" date="2020-07" db="EMBL/GenBank/DDBJ databases">
        <title>Diversity of carbapenemase encoding genes among Pseudomonas putida group clinical isolates in a tertiary Brazilian hospital.</title>
        <authorList>
            <person name="Alberto-Lei F."/>
            <person name="Nodari C.S."/>
            <person name="Streling A.P."/>
            <person name="Paulino J.T."/>
            <person name="Bessa-Neto F.O."/>
            <person name="Cayo R."/>
            <person name="Gales A.C."/>
        </authorList>
    </citation>
    <scope>NUCLEOTIDE SEQUENCE [LARGE SCALE GENOMIC DNA]</scope>
    <source>
        <strain evidence="4 5">12464</strain>
    </source>
</reference>
<feature type="domain" description="Transposase IS4-like" evidence="2">
    <location>
        <begin position="103"/>
        <end position="277"/>
    </location>
</feature>
<organism evidence="4 5">
    <name type="scientific">Pseudomonas putida</name>
    <name type="common">Arthrobacter siderocapsulatus</name>
    <dbReference type="NCBI Taxonomy" id="303"/>
    <lineage>
        <taxon>Bacteria</taxon>
        <taxon>Pseudomonadati</taxon>
        <taxon>Pseudomonadota</taxon>
        <taxon>Gammaproteobacteria</taxon>
        <taxon>Pseudomonadales</taxon>
        <taxon>Pseudomonadaceae</taxon>
        <taxon>Pseudomonas</taxon>
    </lineage>
</organism>
<dbReference type="EMBL" id="JACGDG010000064">
    <property type="protein sequence ID" value="MBA6119482.1"/>
    <property type="molecule type" value="Genomic_DNA"/>
</dbReference>
<dbReference type="Proteomes" id="UP000553948">
    <property type="component" value="Unassembled WGS sequence"/>
</dbReference>
<dbReference type="InterPro" id="IPR002559">
    <property type="entry name" value="Transposase_11"/>
</dbReference>
<name>A0A7W2L710_PSEPU</name>
<feature type="region of interest" description="Disordered" evidence="1">
    <location>
        <begin position="112"/>
        <end position="132"/>
    </location>
</feature>
<dbReference type="AlphaFoldDB" id="A0A7W2L710"/>
<dbReference type="GO" id="GO:0003677">
    <property type="term" value="F:DNA binding"/>
    <property type="evidence" value="ECO:0007669"/>
    <property type="project" value="InterPro"/>
</dbReference>
<dbReference type="Pfam" id="PF01609">
    <property type="entry name" value="DDE_Tnp_1"/>
    <property type="match status" value="1"/>
</dbReference>
<accession>A0A7W2L710</accession>
<gene>
    <name evidence="4" type="ORF">H4C47_27745</name>
</gene>
<dbReference type="RefSeq" id="WP_176513442.1">
    <property type="nucleotide sequence ID" value="NZ_CP060529.1"/>
</dbReference>
<dbReference type="InterPro" id="IPR025161">
    <property type="entry name" value="IS402-like_dom"/>
</dbReference>
<evidence type="ECO:0000259" key="2">
    <source>
        <dbReference type="Pfam" id="PF01609"/>
    </source>
</evidence>
<evidence type="ECO:0000259" key="3">
    <source>
        <dbReference type="Pfam" id="PF13340"/>
    </source>
</evidence>
<protein>
    <submittedName>
        <fullName evidence="4">IS5 family transposase</fullName>
    </submittedName>
</protein>
<dbReference type="PANTHER" id="PTHR30007">
    <property type="entry name" value="PHP DOMAIN PROTEIN"/>
    <property type="match status" value="1"/>
</dbReference>
<dbReference type="Pfam" id="PF13340">
    <property type="entry name" value="DUF4096"/>
    <property type="match status" value="1"/>
</dbReference>
<evidence type="ECO:0000256" key="1">
    <source>
        <dbReference type="SAM" id="MobiDB-lite"/>
    </source>
</evidence>
<evidence type="ECO:0000313" key="4">
    <source>
        <dbReference type="EMBL" id="MBA6119482.1"/>
    </source>
</evidence>
<dbReference type="NCBIfam" id="NF033580">
    <property type="entry name" value="transpos_IS5_3"/>
    <property type="match status" value="1"/>
</dbReference>
<dbReference type="GO" id="GO:0006313">
    <property type="term" value="P:DNA transposition"/>
    <property type="evidence" value="ECO:0007669"/>
    <property type="project" value="InterPro"/>
</dbReference>
<sequence length="287" mass="33096">MSGVSRPLHELSDEAWDVVSDLFIETHGRGRPRLSDRLMLDGVLWVLCSGAAWRDLPERFGPWSTVYQRFRGWRNQGTFDQMLKRLHLRLNEQGLTDLQTWMIDSTAIRATRASSGAGKRGPDEPADHALGRSRGGLTTKIHMLCDANGTPLRFLLSGGQASDISYAKPLLDDVSIPSSQRGRPRKRCKWLLADKGYDAEALRRYCDQYRMQPVIPIRSMKRKAKPGLPRLFDRPKYRRRNIIERMFGWLKENRRIVTRFDKLAKSYAMVSLACSMRCLRHLFSYRA</sequence>
<proteinExistence type="predicted"/>
<feature type="compositionally biased region" description="Basic and acidic residues" evidence="1">
    <location>
        <begin position="120"/>
        <end position="130"/>
    </location>
</feature>